<proteinExistence type="predicted"/>
<comment type="caution">
    <text evidence="1">The sequence shown here is derived from an EMBL/GenBank/DDBJ whole genome shotgun (WGS) entry which is preliminary data.</text>
</comment>
<reference evidence="2" key="1">
    <citation type="submission" date="2012-11" db="EMBL/GenBank/DDBJ databases">
        <authorList>
            <person name="Lucero-Rivera Y.E."/>
            <person name="Tovar-Ramirez D."/>
        </authorList>
    </citation>
    <scope>NUCLEOTIDE SEQUENCE [LARGE SCALE GENOMIC DNA]</scope>
    <source>
        <strain evidence="2">Araruama</strain>
    </source>
</reference>
<dbReference type="PANTHER" id="PTHR34825">
    <property type="entry name" value="CONSERVED PROTEIN, WITH A WEAK D-GALACTARATE DEHYDRATASE/ALTRONATE HYDROLASE DOMAIN"/>
    <property type="match status" value="1"/>
</dbReference>
<sequence>MRELYNGYLFIEHCQKIYNPDMVLYYLSEYQKNDMPPKELIDTNIASDYGKIKKLFALQKPFRNSQVLEELMTSGETPATLTPQFSFERDFNRNDFVSLLFYLGLISIKCDHLDALIFSIPNYVIKTLYRSYFIDFIKSEQHLEFETADVQTAIRNLAQNNTLDPFILLVENALKT</sequence>
<dbReference type="AlphaFoldDB" id="A0A1V1NQE2"/>
<gene>
    <name evidence="1" type="ORF">OMM_15351</name>
</gene>
<feature type="non-terminal residue" evidence="1">
    <location>
        <position position="176"/>
    </location>
</feature>
<organism evidence="1 2">
    <name type="scientific">Candidatus Magnetoglobus multicellularis str. Araruama</name>
    <dbReference type="NCBI Taxonomy" id="890399"/>
    <lineage>
        <taxon>Bacteria</taxon>
        <taxon>Pseudomonadati</taxon>
        <taxon>Thermodesulfobacteriota</taxon>
        <taxon>Desulfobacteria</taxon>
        <taxon>Desulfobacterales</taxon>
        <taxon>Desulfobacteraceae</taxon>
        <taxon>Candidatus Magnetoglobus</taxon>
    </lineage>
</organism>
<evidence type="ECO:0000313" key="1">
    <source>
        <dbReference type="EMBL" id="ETR64783.1"/>
    </source>
</evidence>
<dbReference type="PANTHER" id="PTHR34825:SF2">
    <property type="entry name" value="AAA-ATPASE-LIKE DOMAIN-CONTAINING PROTEIN"/>
    <property type="match status" value="1"/>
</dbReference>
<dbReference type="EMBL" id="ATBP01003649">
    <property type="protein sequence ID" value="ETR64783.1"/>
    <property type="molecule type" value="Genomic_DNA"/>
</dbReference>
<dbReference type="Proteomes" id="UP000189670">
    <property type="component" value="Unassembled WGS sequence"/>
</dbReference>
<evidence type="ECO:0000313" key="2">
    <source>
        <dbReference type="Proteomes" id="UP000189670"/>
    </source>
</evidence>
<name>A0A1V1NQE2_9BACT</name>
<protein>
    <submittedName>
        <fullName evidence="1">Uncharacterized protein</fullName>
    </submittedName>
</protein>
<accession>A0A1V1NQE2</accession>